<keyword evidence="4" id="KW-1185">Reference proteome</keyword>
<evidence type="ECO:0000313" key="4">
    <source>
        <dbReference type="Proteomes" id="UP000053286"/>
    </source>
</evidence>
<dbReference type="Pfam" id="PF15391">
    <property type="entry name" value="DUF4614"/>
    <property type="match status" value="1"/>
</dbReference>
<dbReference type="Proteomes" id="UP000053286">
    <property type="component" value="Unassembled WGS sequence"/>
</dbReference>
<feature type="compositionally biased region" description="Polar residues" evidence="1">
    <location>
        <begin position="7"/>
        <end position="23"/>
    </location>
</feature>
<proteinExistence type="predicted"/>
<feature type="domain" description="DUF4614" evidence="2">
    <location>
        <begin position="4"/>
        <end position="87"/>
    </location>
</feature>
<dbReference type="PANTHER" id="PTHR22409:SF2">
    <property type="entry name" value="CHROMOSOME 19 OPEN READING FRAME 44"/>
    <property type="match status" value="1"/>
</dbReference>
<protein>
    <submittedName>
        <fullName evidence="3">Uncharacterized protein C19orf44</fullName>
    </submittedName>
</protein>
<evidence type="ECO:0000256" key="1">
    <source>
        <dbReference type="SAM" id="MobiDB-lite"/>
    </source>
</evidence>
<dbReference type="InterPro" id="IPR040120">
    <property type="entry name" value="C19orf44-like"/>
</dbReference>
<name>A0A087RBA0_APTFO</name>
<sequence>MSEESSESCTYSGKRPSSASSAVFTRERHDQVHRVTVKETAVQTMDPPFTYCWSKTNTSAVLDPPVGNSYIDPVPIASHVISMDAVEGTEKHV</sequence>
<dbReference type="PANTHER" id="PTHR22409">
    <property type="entry name" value="CHROMOSOME 19 OPEN READING FRAME 44"/>
    <property type="match status" value="1"/>
</dbReference>
<reference evidence="3 4" key="1">
    <citation type="submission" date="2014-04" db="EMBL/GenBank/DDBJ databases">
        <title>Genome evolution of avian class.</title>
        <authorList>
            <person name="Zhang G."/>
            <person name="Li C."/>
        </authorList>
    </citation>
    <scope>NUCLEOTIDE SEQUENCE [LARGE SCALE GENOMIC DNA]</scope>
    <source>
        <strain evidence="3">BGI_AS27</strain>
    </source>
</reference>
<dbReference type="AlphaFoldDB" id="A0A087RBA0"/>
<organism evidence="3 4">
    <name type="scientific">Aptenodytes forsteri</name>
    <name type="common">Emperor penguin</name>
    <dbReference type="NCBI Taxonomy" id="9233"/>
    <lineage>
        <taxon>Eukaryota</taxon>
        <taxon>Metazoa</taxon>
        <taxon>Chordata</taxon>
        <taxon>Craniata</taxon>
        <taxon>Vertebrata</taxon>
        <taxon>Euteleostomi</taxon>
        <taxon>Archelosauria</taxon>
        <taxon>Archosauria</taxon>
        <taxon>Dinosauria</taxon>
        <taxon>Saurischia</taxon>
        <taxon>Theropoda</taxon>
        <taxon>Coelurosauria</taxon>
        <taxon>Aves</taxon>
        <taxon>Neognathae</taxon>
        <taxon>Neoaves</taxon>
        <taxon>Aequornithes</taxon>
        <taxon>Sphenisciformes</taxon>
        <taxon>Spheniscidae</taxon>
        <taxon>Aptenodytes</taxon>
    </lineage>
</organism>
<dbReference type="EMBL" id="KL226268">
    <property type="protein sequence ID" value="KFM10754.1"/>
    <property type="molecule type" value="Genomic_DNA"/>
</dbReference>
<feature type="non-terminal residue" evidence="3">
    <location>
        <position position="93"/>
    </location>
</feature>
<accession>A0A087RBA0</accession>
<dbReference type="InterPro" id="IPR027884">
    <property type="entry name" value="DUF4614"/>
</dbReference>
<gene>
    <name evidence="3" type="ORF">AS27_10901</name>
</gene>
<feature type="region of interest" description="Disordered" evidence="1">
    <location>
        <begin position="1"/>
        <end position="30"/>
    </location>
</feature>
<evidence type="ECO:0000259" key="2">
    <source>
        <dbReference type="Pfam" id="PF15391"/>
    </source>
</evidence>
<evidence type="ECO:0000313" key="3">
    <source>
        <dbReference type="EMBL" id="KFM10754.1"/>
    </source>
</evidence>